<evidence type="ECO:0000313" key="2">
    <source>
        <dbReference type="EMBL" id="ELR07070.1"/>
    </source>
</evidence>
<protein>
    <submittedName>
        <fullName evidence="2">Uncharacterized protein</fullName>
    </submittedName>
</protein>
<evidence type="ECO:0000256" key="1">
    <source>
        <dbReference type="SAM" id="MobiDB-lite"/>
    </source>
</evidence>
<evidence type="ECO:0000313" key="3">
    <source>
        <dbReference type="Proteomes" id="UP000011064"/>
    </source>
</evidence>
<accession>L8G1C7</accession>
<feature type="region of interest" description="Disordered" evidence="1">
    <location>
        <begin position="74"/>
        <end position="99"/>
    </location>
</feature>
<dbReference type="InParanoid" id="L8G1C7"/>
<proteinExistence type="predicted"/>
<reference evidence="3" key="1">
    <citation type="submission" date="2010-09" db="EMBL/GenBank/DDBJ databases">
        <title>The genome sequence of Geomyces destructans 20631-21.</title>
        <authorList>
            <consortium name="The Broad Institute Genome Sequencing Platform"/>
            <person name="Cuomo C.A."/>
            <person name="Blehert D.S."/>
            <person name="Lorch J.M."/>
            <person name="Young S.K."/>
            <person name="Zeng Q."/>
            <person name="Gargeya S."/>
            <person name="Fitzgerald M."/>
            <person name="Haas B."/>
            <person name="Abouelleil A."/>
            <person name="Alvarado L."/>
            <person name="Arachchi H.M."/>
            <person name="Berlin A."/>
            <person name="Brown A."/>
            <person name="Chapman S.B."/>
            <person name="Chen Z."/>
            <person name="Dunbar C."/>
            <person name="Freedman E."/>
            <person name="Gearin G."/>
            <person name="Gellesch M."/>
            <person name="Goldberg J."/>
            <person name="Griggs A."/>
            <person name="Gujja S."/>
            <person name="Heiman D."/>
            <person name="Howarth C."/>
            <person name="Larson L."/>
            <person name="Lui A."/>
            <person name="MacDonald P.J.P."/>
            <person name="Montmayeur A."/>
            <person name="Murphy C."/>
            <person name="Neiman D."/>
            <person name="Pearson M."/>
            <person name="Priest M."/>
            <person name="Roberts A."/>
            <person name="Saif S."/>
            <person name="Shea T."/>
            <person name="Shenoy N."/>
            <person name="Sisk P."/>
            <person name="Stolte C."/>
            <person name="Sykes S."/>
            <person name="Wortman J."/>
            <person name="Nusbaum C."/>
            <person name="Birren B."/>
        </authorList>
    </citation>
    <scope>NUCLEOTIDE SEQUENCE [LARGE SCALE GENOMIC DNA]</scope>
    <source>
        <strain evidence="3">ATCC MYA-4855 / 20631-21</strain>
    </source>
</reference>
<feature type="compositionally biased region" description="Basic and acidic residues" evidence="1">
    <location>
        <begin position="83"/>
        <end position="92"/>
    </location>
</feature>
<sequence>MVIGLVLAAQSVPKFRSEAERDLYEEARATRAALELGLAQIWSSLTRLRTEQENIPALVGELVAAVGKLPTAAAPAVTTTQGDGRREGKDGEVGAAYGA</sequence>
<dbReference type="EMBL" id="GL573492">
    <property type="protein sequence ID" value="ELR07070.1"/>
    <property type="molecule type" value="Genomic_DNA"/>
</dbReference>
<name>L8G1C7_PSED2</name>
<keyword evidence="3" id="KW-1185">Reference proteome</keyword>
<gene>
    <name evidence="2" type="ORF">GMDG_08247</name>
</gene>
<dbReference type="VEuPathDB" id="FungiDB:GMDG_08247"/>
<dbReference type="AlphaFoldDB" id="L8G1C7"/>
<organism evidence="2 3">
    <name type="scientific">Pseudogymnoascus destructans (strain ATCC MYA-4855 / 20631-21)</name>
    <name type="common">Bat white-nose syndrome fungus</name>
    <name type="synonym">Geomyces destructans</name>
    <dbReference type="NCBI Taxonomy" id="658429"/>
    <lineage>
        <taxon>Eukaryota</taxon>
        <taxon>Fungi</taxon>
        <taxon>Dikarya</taxon>
        <taxon>Ascomycota</taxon>
        <taxon>Pezizomycotina</taxon>
        <taxon>Leotiomycetes</taxon>
        <taxon>Thelebolales</taxon>
        <taxon>Thelebolaceae</taxon>
        <taxon>Pseudogymnoascus</taxon>
    </lineage>
</organism>
<dbReference type="Proteomes" id="UP000011064">
    <property type="component" value="Unassembled WGS sequence"/>
</dbReference>
<dbReference type="HOGENOM" id="CLU_099538_1_1_1"/>